<proteinExistence type="inferred from homology"/>
<dbReference type="Gene3D" id="3.40.50.1820">
    <property type="entry name" value="alpha/beta hydrolase"/>
    <property type="match status" value="1"/>
</dbReference>
<dbReference type="AlphaFoldDB" id="A0A644X3H6"/>
<evidence type="ECO:0000256" key="2">
    <source>
        <dbReference type="ARBA" id="ARBA00022801"/>
    </source>
</evidence>
<dbReference type="InterPro" id="IPR052558">
    <property type="entry name" value="Siderophore_Hydrolase_D"/>
</dbReference>
<keyword evidence="2 3" id="KW-0378">Hydrolase</keyword>
<dbReference type="EC" id="3.1.-.-" evidence="3"/>
<dbReference type="Pfam" id="PF00756">
    <property type="entry name" value="Esterase"/>
    <property type="match status" value="1"/>
</dbReference>
<dbReference type="EMBL" id="VSSQ01001479">
    <property type="protein sequence ID" value="MPM08684.1"/>
    <property type="molecule type" value="Genomic_DNA"/>
</dbReference>
<dbReference type="PANTHER" id="PTHR40841">
    <property type="entry name" value="SIDEROPHORE TRIACETYLFUSARININE C ESTERASE"/>
    <property type="match status" value="1"/>
</dbReference>
<reference evidence="3" key="1">
    <citation type="submission" date="2019-08" db="EMBL/GenBank/DDBJ databases">
        <authorList>
            <person name="Kucharzyk K."/>
            <person name="Murdoch R.W."/>
            <person name="Higgins S."/>
            <person name="Loffler F."/>
        </authorList>
    </citation>
    <scope>NUCLEOTIDE SEQUENCE</scope>
</reference>
<evidence type="ECO:0000256" key="1">
    <source>
        <dbReference type="ARBA" id="ARBA00005622"/>
    </source>
</evidence>
<accession>A0A644X3H6</accession>
<name>A0A644X3H6_9ZZZZ</name>
<dbReference type="PANTHER" id="PTHR40841:SF2">
    <property type="entry name" value="SIDEROPHORE-DEGRADING ESTERASE (EUROFUNG)"/>
    <property type="match status" value="1"/>
</dbReference>
<dbReference type="InterPro" id="IPR029058">
    <property type="entry name" value="AB_hydrolase_fold"/>
</dbReference>
<gene>
    <name evidence="3" type="primary">besA_3</name>
    <name evidence="3" type="ORF">SDC9_54998</name>
</gene>
<comment type="caution">
    <text evidence="3">The sequence shown here is derived from an EMBL/GenBank/DDBJ whole genome shotgun (WGS) entry which is preliminary data.</text>
</comment>
<dbReference type="GO" id="GO:0016788">
    <property type="term" value="F:hydrolase activity, acting on ester bonds"/>
    <property type="evidence" value="ECO:0007669"/>
    <property type="project" value="TreeGrafter"/>
</dbReference>
<dbReference type="SUPFAM" id="SSF53474">
    <property type="entry name" value="alpha/beta-Hydrolases"/>
    <property type="match status" value="1"/>
</dbReference>
<evidence type="ECO:0000313" key="3">
    <source>
        <dbReference type="EMBL" id="MPM08684.1"/>
    </source>
</evidence>
<dbReference type="InterPro" id="IPR000801">
    <property type="entry name" value="Esterase-like"/>
</dbReference>
<comment type="similarity">
    <text evidence="1">Belongs to the esterase D family.</text>
</comment>
<sequence length="269" mass="31278">MKFLHLLLLIILLNDSGSAQSVWKNYSMYSQSVGYTYDINIALTQPYDSSIRYSTVYYLDANLNSGMKFVQIIGGMRPESKADSIIFIGIGHPSGYMKMRRRDYIPPLSDEKKAAKNKRKNFGHADHFYDFITIELIPYIDSLYNTNKQRTVIGHSFGGLFVMYCLFREDRMFSQFIALSPSLWTNNYDIFKRERILRSQSESLHASLFFAAGSKEHTNLILHGTRRLYKLLNERKFEGLKFEYEEFEGKNHNTMVSYALLKAFSDCCL</sequence>
<organism evidence="3">
    <name type="scientific">bioreactor metagenome</name>
    <dbReference type="NCBI Taxonomy" id="1076179"/>
    <lineage>
        <taxon>unclassified sequences</taxon>
        <taxon>metagenomes</taxon>
        <taxon>ecological metagenomes</taxon>
    </lineage>
</organism>
<protein>
    <submittedName>
        <fullName evidence="3">Ferri-bacillibactin esterase BesA</fullName>
        <ecNumber evidence="3">3.1.-.-</ecNumber>
    </submittedName>
</protein>